<dbReference type="GeneID" id="100919640"/>
<feature type="compositionally biased region" description="Low complexity" evidence="6">
    <location>
        <begin position="197"/>
        <end position="276"/>
    </location>
</feature>
<evidence type="ECO:0000313" key="8">
    <source>
        <dbReference type="Ensembl" id="ENSSHAP00000033768.1"/>
    </source>
</evidence>
<sequence length="607" mass="63711">MAYSKPQGKLVKDLPAALEGEPVLIFRGPKIRKGQCVQVTVKNRQVKYLVRYPRRREKDQAPTGGVTDPDAPLPDVPPALEPESASSDLIVKARSPSSSSSSSSPSCSRRRLGSSSSSSSTGSSCCCHSCCSSASSSTTSSSHDGDGSKEGDDYEDSGGVGSTSSCIGISSTGTGTATGTSSSSICTGIGIGTGTDTGTVIGTSSTTDTGTDTGTYTGTGISGTDTGTSTGTGSSSTATATSSSSTSTATGNVTGTSSTVTGTSSSGTGTSSSSTGTGTGTGTGTSGSGSGSSADSTASSTSKCSSLEVAMPLWIPSGSTGRGVPSSGALESGPLSVFVVEDWKYEWVSEGCVFRYSVTHVQDSDTALQMAAKREQLEDCPGTSTESSDKSTQVKDDSTWWGTVMQWPCKRKRGRELKRGRPGVKVVDPEQKYLSRLEEVQIQLPKGLKPLLVEDWLLVTLEKKLFTLPARKSVASILMEYTTFQQNYGTSSKKRTVNELMAGLQNYFDVMLVNQLLYEFEKPQYADLMASYPTLMLSQIYGGAHLLRLFPQMGPMLACTPLSESSLYVLQNHLQDFLQYLALEPSRLFSASTDYQEATAEYQKRVG</sequence>
<dbReference type="Gene3D" id="1.10.274.30">
    <property type="entry name" value="MRG domain"/>
    <property type="match status" value="1"/>
</dbReference>
<dbReference type="Ensembl" id="ENSSHAT00000049433.1">
    <property type="protein sequence ID" value="ENSSHAP00000033768.1"/>
    <property type="gene ID" value="ENSSHAG00000030689.1"/>
</dbReference>
<dbReference type="InterPro" id="IPR008676">
    <property type="entry name" value="MRG"/>
</dbReference>
<organism evidence="8 9">
    <name type="scientific">Sarcophilus harrisii</name>
    <name type="common">Tasmanian devil</name>
    <name type="synonym">Sarcophilus laniarius</name>
    <dbReference type="NCBI Taxonomy" id="9305"/>
    <lineage>
        <taxon>Eukaryota</taxon>
        <taxon>Metazoa</taxon>
        <taxon>Chordata</taxon>
        <taxon>Craniata</taxon>
        <taxon>Vertebrata</taxon>
        <taxon>Euteleostomi</taxon>
        <taxon>Mammalia</taxon>
        <taxon>Metatheria</taxon>
        <taxon>Dasyuromorphia</taxon>
        <taxon>Dasyuridae</taxon>
        <taxon>Sarcophilus</taxon>
    </lineage>
</organism>
<evidence type="ECO:0000256" key="6">
    <source>
        <dbReference type="SAM" id="MobiDB-lite"/>
    </source>
</evidence>
<evidence type="ECO:0000256" key="4">
    <source>
        <dbReference type="ARBA" id="ARBA00023163"/>
    </source>
</evidence>
<reference evidence="8 9" key="1">
    <citation type="journal article" date="2011" name="Proc. Natl. Acad. Sci. U.S.A.">
        <title>Genetic diversity and population structure of the endangered marsupial Sarcophilus harrisii (Tasmanian devil).</title>
        <authorList>
            <person name="Miller W."/>
            <person name="Hayes V.M."/>
            <person name="Ratan A."/>
            <person name="Petersen D.C."/>
            <person name="Wittekindt N.E."/>
            <person name="Miller J."/>
            <person name="Walenz B."/>
            <person name="Knight J."/>
            <person name="Qi J."/>
            <person name="Zhao F."/>
            <person name="Wang Q."/>
            <person name="Bedoya-Reina O.C."/>
            <person name="Katiyar N."/>
            <person name="Tomsho L.P."/>
            <person name="Kasson L.M."/>
            <person name="Hardie R.A."/>
            <person name="Woodbridge P."/>
            <person name="Tindall E.A."/>
            <person name="Bertelsen M.F."/>
            <person name="Dixon D."/>
            <person name="Pyecroft S."/>
            <person name="Helgen K.M."/>
            <person name="Lesk A.M."/>
            <person name="Pringle T.H."/>
            <person name="Patterson N."/>
            <person name="Zhang Y."/>
            <person name="Kreiss A."/>
            <person name="Woods G.M."/>
            <person name="Jones M.E."/>
            <person name="Schuster S.C."/>
        </authorList>
    </citation>
    <scope>NUCLEOTIDE SEQUENCE [LARGE SCALE GENOMIC DNA]</scope>
</reference>
<feature type="region of interest" description="Disordered" evidence="6">
    <location>
        <begin position="374"/>
        <end position="394"/>
    </location>
</feature>
<evidence type="ECO:0000256" key="2">
    <source>
        <dbReference type="ARBA" id="ARBA00022853"/>
    </source>
</evidence>
<keyword evidence="3" id="KW-0805">Transcription regulation</keyword>
<keyword evidence="5" id="KW-0539">Nucleus</keyword>
<evidence type="ECO:0000259" key="7">
    <source>
        <dbReference type="Pfam" id="PF05712"/>
    </source>
</evidence>
<dbReference type="InterPro" id="IPR026541">
    <property type="entry name" value="MRG_dom"/>
</dbReference>
<feature type="compositionally biased region" description="Low complexity" evidence="6">
    <location>
        <begin position="93"/>
        <end position="123"/>
    </location>
</feature>
<dbReference type="PANTHER" id="PTHR10880">
    <property type="entry name" value="MORTALITY FACTOR 4-LIKE PROTEIN"/>
    <property type="match status" value="1"/>
</dbReference>
<dbReference type="GO" id="GO:0006325">
    <property type="term" value="P:chromatin organization"/>
    <property type="evidence" value="ECO:0007669"/>
    <property type="project" value="UniProtKB-KW"/>
</dbReference>
<dbReference type="PANTHER" id="PTHR10880:SF48">
    <property type="entry name" value="MORTALITY FACTOR 4 LIKE 2"/>
    <property type="match status" value="1"/>
</dbReference>
<feature type="region of interest" description="Disordered" evidence="6">
    <location>
        <begin position="51"/>
        <end position="162"/>
    </location>
</feature>
<dbReference type="OrthoDB" id="9451726at2759"/>
<dbReference type="Pfam" id="PF05712">
    <property type="entry name" value="MRG"/>
    <property type="match status" value="1"/>
</dbReference>
<evidence type="ECO:0000256" key="3">
    <source>
        <dbReference type="ARBA" id="ARBA00023015"/>
    </source>
</evidence>
<protein>
    <recommendedName>
        <fullName evidence="7">MRG domain-containing protein</fullName>
    </recommendedName>
</protein>
<dbReference type="Proteomes" id="UP000007648">
    <property type="component" value="Unassembled WGS sequence"/>
</dbReference>
<feature type="compositionally biased region" description="Low complexity" evidence="6">
    <location>
        <begin position="131"/>
        <end position="142"/>
    </location>
</feature>
<dbReference type="InterPro" id="IPR038217">
    <property type="entry name" value="MRG_C_sf"/>
</dbReference>
<reference evidence="8" key="2">
    <citation type="submission" date="2025-08" db="UniProtKB">
        <authorList>
            <consortium name="Ensembl"/>
        </authorList>
    </citation>
    <scope>IDENTIFICATION</scope>
</reference>
<feature type="compositionally biased region" description="Pro residues" evidence="6">
    <location>
        <begin position="71"/>
        <end position="80"/>
    </location>
</feature>
<accession>A0A7N4P673</accession>
<dbReference type="PROSITE" id="PS51640">
    <property type="entry name" value="MRG"/>
    <property type="match status" value="1"/>
</dbReference>
<comment type="subcellular location">
    <subcellularLocation>
        <location evidence="1">Nucleus</location>
    </subcellularLocation>
</comment>
<evidence type="ECO:0000256" key="1">
    <source>
        <dbReference type="ARBA" id="ARBA00004123"/>
    </source>
</evidence>
<evidence type="ECO:0000313" key="9">
    <source>
        <dbReference type="Proteomes" id="UP000007648"/>
    </source>
</evidence>
<dbReference type="GO" id="GO:0005634">
    <property type="term" value="C:nucleus"/>
    <property type="evidence" value="ECO:0007669"/>
    <property type="project" value="UniProtKB-SubCell"/>
</dbReference>
<keyword evidence="2" id="KW-0156">Chromatin regulator</keyword>
<keyword evidence="4" id="KW-0804">Transcription</keyword>
<dbReference type="KEGG" id="shr:100919640"/>
<feature type="domain" description="MRG" evidence="7">
    <location>
        <begin position="435"/>
        <end position="596"/>
    </location>
</feature>
<dbReference type="GO" id="GO:0006355">
    <property type="term" value="P:regulation of DNA-templated transcription"/>
    <property type="evidence" value="ECO:0007669"/>
    <property type="project" value="InterPro"/>
</dbReference>
<dbReference type="GO" id="GO:0035267">
    <property type="term" value="C:NuA4 histone acetyltransferase complex"/>
    <property type="evidence" value="ECO:0007669"/>
    <property type="project" value="TreeGrafter"/>
</dbReference>
<feature type="compositionally biased region" description="Low complexity" evidence="6">
    <location>
        <begin position="291"/>
        <end position="300"/>
    </location>
</feature>
<feature type="compositionally biased region" description="Gly residues" evidence="6">
    <location>
        <begin position="277"/>
        <end position="290"/>
    </location>
</feature>
<reference evidence="8" key="3">
    <citation type="submission" date="2025-09" db="UniProtKB">
        <authorList>
            <consortium name="Ensembl"/>
        </authorList>
    </citation>
    <scope>IDENTIFICATION</scope>
</reference>
<dbReference type="RefSeq" id="XP_031800497.1">
    <property type="nucleotide sequence ID" value="XM_031944637.1"/>
</dbReference>
<dbReference type="GeneTree" id="ENSGT00950000182965"/>
<evidence type="ECO:0000256" key="5">
    <source>
        <dbReference type="ARBA" id="ARBA00023242"/>
    </source>
</evidence>
<name>A0A7N4P673_SARHA</name>
<dbReference type="AlphaFoldDB" id="A0A7N4P673"/>
<proteinExistence type="predicted"/>
<gene>
    <name evidence="8" type="primary">LOC100919640</name>
</gene>
<keyword evidence="9" id="KW-1185">Reference proteome</keyword>
<dbReference type="InParanoid" id="A0A7N4P673"/>
<feature type="region of interest" description="Disordered" evidence="6">
    <location>
        <begin position="197"/>
        <end position="300"/>
    </location>
</feature>